<reference evidence="5 6" key="1">
    <citation type="submission" date="2016-03" db="EMBL/GenBank/DDBJ databases">
        <title>Complete genome sequence of a soil Actinobacterium, Nocardioides dokdonensis FR1436.</title>
        <authorList>
            <person name="Kwon S.-K."/>
            <person name="Kim K."/>
            <person name="Kim J.F."/>
        </authorList>
    </citation>
    <scope>NUCLEOTIDE SEQUENCE [LARGE SCALE GENOMIC DNA]</scope>
    <source>
        <strain evidence="5 6">FR1436</strain>
    </source>
</reference>
<dbReference type="PRINTS" id="PR00864">
    <property type="entry name" value="PREPILNPTASE"/>
</dbReference>
<feature type="transmembrane region" description="Helical" evidence="3">
    <location>
        <begin position="177"/>
        <end position="198"/>
    </location>
</feature>
<dbReference type="GO" id="GO:0006465">
    <property type="term" value="P:signal peptide processing"/>
    <property type="evidence" value="ECO:0007669"/>
    <property type="project" value="TreeGrafter"/>
</dbReference>
<evidence type="ECO:0000256" key="1">
    <source>
        <dbReference type="ARBA" id="ARBA00005801"/>
    </source>
</evidence>
<name>A0A1A9GP73_9ACTN</name>
<keyword evidence="3" id="KW-0812">Transmembrane</keyword>
<dbReference type="Proteomes" id="UP000077868">
    <property type="component" value="Chromosome"/>
</dbReference>
<dbReference type="PANTHER" id="PTHR30487:SF0">
    <property type="entry name" value="PREPILIN LEADER PEPTIDASE_N-METHYLTRANSFERASE-RELATED"/>
    <property type="match status" value="1"/>
</dbReference>
<keyword evidence="6" id="KW-1185">Reference proteome</keyword>
<dbReference type="InterPro" id="IPR050882">
    <property type="entry name" value="Prepilin_peptidase/N-MTase"/>
</dbReference>
<dbReference type="GO" id="GO:0004190">
    <property type="term" value="F:aspartic-type endopeptidase activity"/>
    <property type="evidence" value="ECO:0007669"/>
    <property type="project" value="InterPro"/>
</dbReference>
<accession>A0A1A9GP73</accession>
<feature type="domain" description="Prepilin type IV endopeptidase peptidase" evidence="4">
    <location>
        <begin position="83"/>
        <end position="188"/>
    </location>
</feature>
<protein>
    <submittedName>
        <fullName evidence="5">Type IV leader peptidase family protein</fullName>
    </submittedName>
</protein>
<proteinExistence type="inferred from homology"/>
<dbReference type="Pfam" id="PF01478">
    <property type="entry name" value="Peptidase_A24"/>
    <property type="match status" value="1"/>
</dbReference>
<keyword evidence="3" id="KW-1133">Transmembrane helix</keyword>
<evidence type="ECO:0000259" key="4">
    <source>
        <dbReference type="Pfam" id="PF01478"/>
    </source>
</evidence>
<dbReference type="PATRIC" id="fig|1300347.3.peg.2990"/>
<feature type="transmembrane region" description="Helical" evidence="3">
    <location>
        <begin position="105"/>
        <end position="122"/>
    </location>
</feature>
<evidence type="ECO:0000256" key="2">
    <source>
        <dbReference type="RuleBase" id="RU003793"/>
    </source>
</evidence>
<evidence type="ECO:0000256" key="3">
    <source>
        <dbReference type="SAM" id="Phobius"/>
    </source>
</evidence>
<dbReference type="Gene3D" id="1.20.120.1220">
    <property type="match status" value="1"/>
</dbReference>
<dbReference type="PANTHER" id="PTHR30487">
    <property type="entry name" value="TYPE 4 PREPILIN-LIKE PROTEINS LEADER PEPTIDE-PROCESSING ENZYME"/>
    <property type="match status" value="1"/>
</dbReference>
<gene>
    <name evidence="5" type="ORF">I601_2992</name>
</gene>
<dbReference type="InterPro" id="IPR000045">
    <property type="entry name" value="Prepilin_IV_endopep_pep"/>
</dbReference>
<sequence>MTLLLAVLLAAAAGALAPLAVRRLPEPDPTADRPADEPAPPSYAAVAARPGLGVALAVVSAAVVAASGVLLGTGWVLAYVVVATPVCACLAYVDARTRLLPKRLVLPATGLLLALALGEWVVTGDHTDVLRAGLGLLILRSVYWGLWFVHSAGMGFGDVRLAALLGLVLGRAGASELLVGAYTAFLVFVLPALVVALVRWDRSRLRTAHPFGPAMIVGALIGLLAGPEILGGLAGG</sequence>
<dbReference type="RefSeq" id="WP_068111272.1">
    <property type="nucleotide sequence ID" value="NZ_CP015079.1"/>
</dbReference>
<dbReference type="EMBL" id="CP015079">
    <property type="protein sequence ID" value="ANH39403.1"/>
    <property type="molecule type" value="Genomic_DNA"/>
</dbReference>
<dbReference type="KEGG" id="ndk:I601_2992"/>
<dbReference type="GO" id="GO:0005886">
    <property type="term" value="C:plasma membrane"/>
    <property type="evidence" value="ECO:0007669"/>
    <property type="project" value="TreeGrafter"/>
</dbReference>
<dbReference type="STRING" id="1300347.I601_2992"/>
<evidence type="ECO:0000313" key="5">
    <source>
        <dbReference type="EMBL" id="ANH39403.1"/>
    </source>
</evidence>
<feature type="transmembrane region" description="Helical" evidence="3">
    <location>
        <begin position="210"/>
        <end position="230"/>
    </location>
</feature>
<comment type="similarity">
    <text evidence="1 2">Belongs to the peptidase A24 family.</text>
</comment>
<keyword evidence="3" id="KW-0472">Membrane</keyword>
<dbReference type="OrthoDB" id="2087435at2"/>
<dbReference type="AlphaFoldDB" id="A0A1A9GP73"/>
<dbReference type="InterPro" id="IPR014032">
    <property type="entry name" value="Peptidase_A24A_bac"/>
</dbReference>
<organism evidence="5 6">
    <name type="scientific">Nocardioides dokdonensis FR1436</name>
    <dbReference type="NCBI Taxonomy" id="1300347"/>
    <lineage>
        <taxon>Bacteria</taxon>
        <taxon>Bacillati</taxon>
        <taxon>Actinomycetota</taxon>
        <taxon>Actinomycetes</taxon>
        <taxon>Propionibacteriales</taxon>
        <taxon>Nocardioidaceae</taxon>
        <taxon>Nocardioides</taxon>
    </lineage>
</organism>
<evidence type="ECO:0000313" key="6">
    <source>
        <dbReference type="Proteomes" id="UP000077868"/>
    </source>
</evidence>